<organism evidence="4 5">
    <name type="scientific">Hansschlegelia quercus</name>
    <dbReference type="NCBI Taxonomy" id="2528245"/>
    <lineage>
        <taxon>Bacteria</taxon>
        <taxon>Pseudomonadati</taxon>
        <taxon>Pseudomonadota</taxon>
        <taxon>Alphaproteobacteria</taxon>
        <taxon>Hyphomicrobiales</taxon>
        <taxon>Methylopilaceae</taxon>
        <taxon>Hansschlegelia</taxon>
    </lineage>
</organism>
<dbReference type="AlphaFoldDB" id="A0A4Q9GSG9"/>
<keyword evidence="5" id="KW-1185">Reference proteome</keyword>
<dbReference type="GO" id="GO:0016151">
    <property type="term" value="F:nickel cation binding"/>
    <property type="evidence" value="ECO:0007669"/>
    <property type="project" value="UniProtKB-UniRule"/>
</dbReference>
<dbReference type="OrthoDB" id="9798772at2"/>
<evidence type="ECO:0000256" key="3">
    <source>
        <dbReference type="HAMAP-Rule" id="MF_01385"/>
    </source>
</evidence>
<reference evidence="4 5" key="1">
    <citation type="submission" date="2019-02" db="EMBL/GenBank/DDBJ databases">
        <title>Hansschlegelia quercus sp. nov., a novel methylotrophic bacterium from buds of oak (Quercus robur L.).</title>
        <authorList>
            <person name="Agafonova N.V."/>
            <person name="Kaparullina E.N."/>
            <person name="Grouzdev D.S."/>
            <person name="Doronina N.V."/>
        </authorList>
    </citation>
    <scope>NUCLEOTIDE SEQUENCE [LARGE SCALE GENOMIC DNA]</scope>
    <source>
        <strain evidence="4 5">Dub</strain>
    </source>
</reference>
<dbReference type="Gene3D" id="1.10.4190.10">
    <property type="entry name" value="Urease accessory protein UreF"/>
    <property type="match status" value="1"/>
</dbReference>
<evidence type="ECO:0000256" key="1">
    <source>
        <dbReference type="ARBA" id="ARBA00022988"/>
    </source>
</evidence>
<protein>
    <recommendedName>
        <fullName evidence="3">Urease accessory protein UreF</fullName>
    </recommendedName>
</protein>
<comment type="subunit">
    <text evidence="3">UreD, UreF and UreG form a complex that acts as a GTP-hydrolysis-dependent molecular chaperone, activating the urease apoprotein by helping to assemble the nickel containing metallocenter of UreC. The UreE protein probably delivers the nickel.</text>
</comment>
<dbReference type="PANTHER" id="PTHR33620:SF1">
    <property type="entry name" value="UREASE ACCESSORY PROTEIN F"/>
    <property type="match status" value="1"/>
</dbReference>
<comment type="caution">
    <text evidence="4">The sequence shown here is derived from an EMBL/GenBank/DDBJ whole genome shotgun (WGS) entry which is preliminary data.</text>
</comment>
<name>A0A4Q9GSG9_9HYPH</name>
<dbReference type="PANTHER" id="PTHR33620">
    <property type="entry name" value="UREASE ACCESSORY PROTEIN F"/>
    <property type="match status" value="1"/>
</dbReference>
<accession>A0A4Q9GSG9</accession>
<evidence type="ECO:0000313" key="4">
    <source>
        <dbReference type="EMBL" id="TBN54747.1"/>
    </source>
</evidence>
<evidence type="ECO:0000256" key="2">
    <source>
        <dbReference type="ARBA" id="ARBA00023186"/>
    </source>
</evidence>
<dbReference type="Pfam" id="PF01730">
    <property type="entry name" value="UreF"/>
    <property type="match status" value="1"/>
</dbReference>
<dbReference type="HAMAP" id="MF_01385">
    <property type="entry name" value="UreF"/>
    <property type="match status" value="1"/>
</dbReference>
<comment type="subcellular location">
    <subcellularLocation>
        <location evidence="3">Cytoplasm</location>
    </subcellularLocation>
</comment>
<dbReference type="GO" id="GO:0005737">
    <property type="term" value="C:cytoplasm"/>
    <property type="evidence" value="ECO:0007669"/>
    <property type="project" value="UniProtKB-SubCell"/>
</dbReference>
<sequence>MIGALLAIWQADTAFPSGGFAFSNGLEGLAAAEGAFSADDLEAVIEGALRRRWASADRLAMVRAFDRAMDLDAVARVDHEVETTIVSEPFRAGSRRNGASLLASHVRIGTPGAGEWQALVRAGRAFGHLAVTQGVVWRGAGLDLTGAVLASGYMTISNYTTAAVRLGVVGAVAAQTIVRHLLPVLAELAASPLPDRIESFSPRLDVAAARHARADLRLFSN</sequence>
<comment type="similarity">
    <text evidence="3">Belongs to the UreF family.</text>
</comment>
<dbReference type="InterPro" id="IPR038277">
    <property type="entry name" value="UreF_sf"/>
</dbReference>
<dbReference type="InterPro" id="IPR002639">
    <property type="entry name" value="UreF"/>
</dbReference>
<keyword evidence="2 3" id="KW-0143">Chaperone</keyword>
<dbReference type="RefSeq" id="WP_131001000.1">
    <property type="nucleotide sequence ID" value="NZ_JBHSZR010000002.1"/>
</dbReference>
<dbReference type="Proteomes" id="UP000291613">
    <property type="component" value="Unassembled WGS sequence"/>
</dbReference>
<gene>
    <name evidence="3" type="primary">ureF</name>
    <name evidence="4" type="ORF">EYR15_00835</name>
</gene>
<dbReference type="EMBL" id="SIUB01000001">
    <property type="protein sequence ID" value="TBN54747.1"/>
    <property type="molecule type" value="Genomic_DNA"/>
</dbReference>
<comment type="function">
    <text evidence="3">Required for maturation of urease via the functional incorporation of the urease nickel metallocenter.</text>
</comment>
<dbReference type="PIRSF" id="PIRSF009467">
    <property type="entry name" value="Ureas_acces_UreF"/>
    <property type="match status" value="1"/>
</dbReference>
<keyword evidence="3" id="KW-0963">Cytoplasm</keyword>
<proteinExistence type="inferred from homology"/>
<evidence type="ECO:0000313" key="5">
    <source>
        <dbReference type="Proteomes" id="UP000291613"/>
    </source>
</evidence>
<keyword evidence="1 3" id="KW-0996">Nickel insertion</keyword>